<feature type="transmembrane region" description="Helical" evidence="1">
    <location>
        <begin position="23"/>
        <end position="43"/>
    </location>
</feature>
<gene>
    <name evidence="2" type="ORF">NCTC10742_01492</name>
</gene>
<dbReference type="EMBL" id="UGQM01000001">
    <property type="protein sequence ID" value="STZ42281.1"/>
    <property type="molecule type" value="Genomic_DNA"/>
</dbReference>
<feature type="transmembrane region" description="Helical" evidence="1">
    <location>
        <begin position="50"/>
        <end position="72"/>
    </location>
</feature>
<evidence type="ECO:0000256" key="1">
    <source>
        <dbReference type="SAM" id="Phobius"/>
    </source>
</evidence>
<organism evidence="2 3">
    <name type="scientific">Mycolicibacterium gilvum</name>
    <dbReference type="NCBI Taxonomy" id="1804"/>
    <lineage>
        <taxon>Bacteria</taxon>
        <taxon>Bacillati</taxon>
        <taxon>Actinomycetota</taxon>
        <taxon>Actinomycetes</taxon>
        <taxon>Mycobacteriales</taxon>
        <taxon>Mycobacteriaceae</taxon>
        <taxon>Mycolicibacterium</taxon>
    </lineage>
</organism>
<dbReference type="AlphaFoldDB" id="A0A378SI41"/>
<accession>A0A378SI41</accession>
<proteinExistence type="predicted"/>
<keyword evidence="1" id="KW-1133">Transmembrane helix</keyword>
<keyword evidence="1" id="KW-0812">Transmembrane</keyword>
<feature type="transmembrane region" description="Helical" evidence="1">
    <location>
        <begin position="78"/>
        <end position="101"/>
    </location>
</feature>
<sequence length="106" mass="10748">MGGTAGALVRYAVTATWPTPREMLVSTVVTVFVAFVVAAYVLAHGPKSPLQFAVLGLCGSVASLSAWAVLTISTTMKISLAVLTLTPTAAVAGLVCGLLCARVAAR</sequence>
<protein>
    <submittedName>
        <fullName evidence="2">CrcB-like protein</fullName>
    </submittedName>
</protein>
<evidence type="ECO:0000313" key="3">
    <source>
        <dbReference type="Proteomes" id="UP000254291"/>
    </source>
</evidence>
<reference evidence="2 3" key="1">
    <citation type="submission" date="2018-06" db="EMBL/GenBank/DDBJ databases">
        <authorList>
            <consortium name="Pathogen Informatics"/>
            <person name="Doyle S."/>
        </authorList>
    </citation>
    <scope>NUCLEOTIDE SEQUENCE [LARGE SCALE GENOMIC DNA]</scope>
    <source>
        <strain evidence="2 3">NCTC10742</strain>
    </source>
</reference>
<evidence type="ECO:0000313" key="2">
    <source>
        <dbReference type="EMBL" id="STZ42281.1"/>
    </source>
</evidence>
<name>A0A378SI41_9MYCO</name>
<dbReference type="Proteomes" id="UP000254291">
    <property type="component" value="Unassembled WGS sequence"/>
</dbReference>
<keyword evidence="1" id="KW-0472">Membrane</keyword>